<name>A0A0P0CGH8_9BACT</name>
<reference evidence="1 2" key="1">
    <citation type="submission" date="2015-08" db="EMBL/GenBank/DDBJ databases">
        <title>Complete genome sequence of Rufibacter tibetensis strain 1351t, a radiation-resistant bacterium from tibet plateau.</title>
        <authorList>
            <person name="Dai J."/>
        </authorList>
    </citation>
    <scope>NUCLEOTIDE SEQUENCE [LARGE SCALE GENOMIC DNA]</scope>
    <source>
        <strain evidence="1 2">1351</strain>
    </source>
</reference>
<evidence type="ECO:0000313" key="1">
    <source>
        <dbReference type="EMBL" id="ALJ01044.1"/>
    </source>
</evidence>
<gene>
    <name evidence="1" type="ORF">DC20_21175</name>
</gene>
<protein>
    <recommendedName>
        <fullName evidence="3">ArnR1-like winged helix-turn-helix domain-containing protein</fullName>
    </recommendedName>
</protein>
<organism evidence="1 2">
    <name type="scientific">Rufibacter tibetensis</name>
    <dbReference type="NCBI Taxonomy" id="512763"/>
    <lineage>
        <taxon>Bacteria</taxon>
        <taxon>Pseudomonadati</taxon>
        <taxon>Bacteroidota</taxon>
        <taxon>Cytophagia</taxon>
        <taxon>Cytophagales</taxon>
        <taxon>Hymenobacteraceae</taxon>
        <taxon>Rufibacter</taxon>
    </lineage>
</organism>
<dbReference type="EMBL" id="CP012643">
    <property type="protein sequence ID" value="ALJ01044.1"/>
    <property type="molecule type" value="Genomic_DNA"/>
</dbReference>
<proteinExistence type="predicted"/>
<evidence type="ECO:0000313" key="2">
    <source>
        <dbReference type="Proteomes" id="UP000061382"/>
    </source>
</evidence>
<keyword evidence="2" id="KW-1185">Reference proteome</keyword>
<dbReference type="KEGG" id="rti:DC20_21175"/>
<dbReference type="PATRIC" id="fig|512763.3.peg.4651"/>
<dbReference type="AlphaFoldDB" id="A0A0P0CGH8"/>
<sequence>MFVHRKDRLKFSFSVKHSDHSLLTLENIILSAIYALVPLLEKPAGYPVYTQRVSESLNLSVEELIPHLNMLIEGEYVKISPLHQPPLLSLTTKGVTKVERLCDQPVEENKFPLYQIMPNFPSAIGF</sequence>
<evidence type="ECO:0008006" key="3">
    <source>
        <dbReference type="Google" id="ProtNLM"/>
    </source>
</evidence>
<dbReference type="Proteomes" id="UP000061382">
    <property type="component" value="Chromosome"/>
</dbReference>
<accession>A0A0P0CGH8</accession>